<dbReference type="STRING" id="4555.A0A368S2D4"/>
<dbReference type="InterPro" id="IPR055290">
    <property type="entry name" value="At3g26010-like"/>
</dbReference>
<dbReference type="CDD" id="cd22157">
    <property type="entry name" value="F-box_AtFBW1-like"/>
    <property type="match status" value="1"/>
</dbReference>
<dbReference type="InterPro" id="IPR056592">
    <property type="entry name" value="Beta-prop_At3g26010-like"/>
</dbReference>
<dbReference type="PANTHER" id="PTHR35546">
    <property type="entry name" value="F-BOX PROTEIN INTERACTION DOMAIN PROTEIN-RELATED"/>
    <property type="match status" value="1"/>
</dbReference>
<dbReference type="OrthoDB" id="626202at2759"/>
<dbReference type="Gene3D" id="1.20.1280.50">
    <property type="match status" value="1"/>
</dbReference>
<dbReference type="Pfam" id="PF24750">
    <property type="entry name" value="b-prop_At3g26010-like"/>
    <property type="match status" value="1"/>
</dbReference>
<dbReference type="InterPro" id="IPR001810">
    <property type="entry name" value="F-box_dom"/>
</dbReference>
<evidence type="ECO:0000313" key="2">
    <source>
        <dbReference type="EMBL" id="RCV36000.1"/>
    </source>
</evidence>
<dbReference type="Pfam" id="PF00646">
    <property type="entry name" value="F-box"/>
    <property type="match status" value="1"/>
</dbReference>
<feature type="domain" description="F-box" evidence="1">
    <location>
        <begin position="10"/>
        <end position="59"/>
    </location>
</feature>
<dbReference type="InterPro" id="IPR036047">
    <property type="entry name" value="F-box-like_dom_sf"/>
</dbReference>
<dbReference type="SUPFAM" id="SSF81383">
    <property type="entry name" value="F-box domain"/>
    <property type="match status" value="1"/>
</dbReference>
<dbReference type="SMART" id="SM00256">
    <property type="entry name" value="FBOX"/>
    <property type="match status" value="1"/>
</dbReference>
<gene>
    <name evidence="2" type="ORF">SETIT_7G284500v2</name>
</gene>
<accession>A0A368S2D4</accession>
<dbReference type="AlphaFoldDB" id="A0A368S2D4"/>
<protein>
    <recommendedName>
        <fullName evidence="1">F-box domain-containing protein</fullName>
    </recommendedName>
</protein>
<name>A0A368S2D4_SETIT</name>
<evidence type="ECO:0000259" key="1">
    <source>
        <dbReference type="PROSITE" id="PS50181"/>
    </source>
</evidence>
<dbReference type="PANTHER" id="PTHR35546:SF80">
    <property type="entry name" value="F-BOX DOMAIN CONTAINING PROTEIN EXPRESSED"/>
    <property type="match status" value="1"/>
</dbReference>
<sequence>MEEGSPAPAPAASAYLPDDVVVEILARLPAKPLHRFKCVSRTWRRLITDPAHSRRFAQTLSGLFFSLGYEAGPPCFAGLHTPPPPGVDTALSFLPPSCGEIELLDSCNGLLLLRCSRSRRSTRIPFYVVSRAPGTNDGVNDTYSAALGFDPAVSSNFHVFQMVQEHYYDEDLFVVAVEIYSSETGIWVFKESRWSEWDIRFTGQMTYFNGFLHFCIASNAVASVDTQGQAWRVSRVRHNAVYGYSSSISHSQGRLLYVDNNVWQNDTLSIYILEDHNSEEWTWAFKQSIYKPDLFGPRPAQGGWDYYIAAFHPNGDLVFFYDERQKRLMSYDMKHGHVHVICTLGEVLKLVHGEYYDVRRLFLPYVPLYSGALASPSIN</sequence>
<dbReference type="SUPFAM" id="SSF63825">
    <property type="entry name" value="YWTD domain"/>
    <property type="match status" value="1"/>
</dbReference>
<dbReference type="EMBL" id="CM003534">
    <property type="protein sequence ID" value="RCV36000.1"/>
    <property type="molecule type" value="Genomic_DNA"/>
</dbReference>
<reference evidence="2" key="2">
    <citation type="submission" date="2015-07" db="EMBL/GenBank/DDBJ databases">
        <authorList>
            <person name="Noorani M."/>
        </authorList>
    </citation>
    <scope>NUCLEOTIDE SEQUENCE</scope>
    <source>
        <strain evidence="2">Yugu1</strain>
    </source>
</reference>
<dbReference type="PROSITE" id="PS50181">
    <property type="entry name" value="FBOX"/>
    <property type="match status" value="1"/>
</dbReference>
<organism evidence="2">
    <name type="scientific">Setaria italica</name>
    <name type="common">Foxtail millet</name>
    <name type="synonym">Panicum italicum</name>
    <dbReference type="NCBI Taxonomy" id="4555"/>
    <lineage>
        <taxon>Eukaryota</taxon>
        <taxon>Viridiplantae</taxon>
        <taxon>Streptophyta</taxon>
        <taxon>Embryophyta</taxon>
        <taxon>Tracheophyta</taxon>
        <taxon>Spermatophyta</taxon>
        <taxon>Magnoliopsida</taxon>
        <taxon>Liliopsida</taxon>
        <taxon>Poales</taxon>
        <taxon>Poaceae</taxon>
        <taxon>PACMAD clade</taxon>
        <taxon>Panicoideae</taxon>
        <taxon>Panicodae</taxon>
        <taxon>Paniceae</taxon>
        <taxon>Cenchrinae</taxon>
        <taxon>Setaria</taxon>
    </lineage>
</organism>
<reference evidence="2" key="1">
    <citation type="journal article" date="2012" name="Nat. Biotechnol.">
        <title>Reference genome sequence of the model plant Setaria.</title>
        <authorList>
            <person name="Bennetzen J.L."/>
            <person name="Schmutz J."/>
            <person name="Wang H."/>
            <person name="Percifield R."/>
            <person name="Hawkins J."/>
            <person name="Pontaroli A.C."/>
            <person name="Estep M."/>
            <person name="Feng L."/>
            <person name="Vaughn J.N."/>
            <person name="Grimwood J."/>
            <person name="Jenkins J."/>
            <person name="Barry K."/>
            <person name="Lindquist E."/>
            <person name="Hellsten U."/>
            <person name="Deshpande S."/>
            <person name="Wang X."/>
            <person name="Wu X."/>
            <person name="Mitros T."/>
            <person name="Triplett J."/>
            <person name="Yang X."/>
            <person name="Ye C.Y."/>
            <person name="Mauro-Herrera M."/>
            <person name="Wang L."/>
            <person name="Li P."/>
            <person name="Sharma M."/>
            <person name="Sharma R."/>
            <person name="Ronald P.C."/>
            <person name="Panaud O."/>
            <person name="Kellogg E.A."/>
            <person name="Brutnell T.P."/>
            <person name="Doust A.N."/>
            <person name="Tuskan G.A."/>
            <person name="Rokhsar D."/>
            <person name="Devos K.M."/>
        </authorList>
    </citation>
    <scope>NUCLEOTIDE SEQUENCE [LARGE SCALE GENOMIC DNA]</scope>
    <source>
        <strain evidence="2">Yugu1</strain>
    </source>
</reference>
<proteinExistence type="predicted"/>